<dbReference type="Gramene" id="OGLUM07G08670.1">
    <property type="protein sequence ID" value="OGLUM07G08670.1"/>
    <property type="gene ID" value="OGLUM07G08670"/>
</dbReference>
<organism evidence="2">
    <name type="scientific">Oryza glumipatula</name>
    <dbReference type="NCBI Taxonomy" id="40148"/>
    <lineage>
        <taxon>Eukaryota</taxon>
        <taxon>Viridiplantae</taxon>
        <taxon>Streptophyta</taxon>
        <taxon>Embryophyta</taxon>
        <taxon>Tracheophyta</taxon>
        <taxon>Spermatophyta</taxon>
        <taxon>Magnoliopsida</taxon>
        <taxon>Liliopsida</taxon>
        <taxon>Poales</taxon>
        <taxon>Poaceae</taxon>
        <taxon>BOP clade</taxon>
        <taxon>Oryzoideae</taxon>
        <taxon>Oryzeae</taxon>
        <taxon>Oryzinae</taxon>
        <taxon>Oryza</taxon>
    </lineage>
</organism>
<reference evidence="2" key="1">
    <citation type="submission" date="2015-04" db="UniProtKB">
        <authorList>
            <consortium name="EnsemblPlants"/>
        </authorList>
    </citation>
    <scope>IDENTIFICATION</scope>
</reference>
<evidence type="ECO:0000313" key="3">
    <source>
        <dbReference type="Proteomes" id="UP000026961"/>
    </source>
</evidence>
<dbReference type="HOGENOM" id="CLU_2546313_0_0_1"/>
<reference evidence="2" key="2">
    <citation type="submission" date="2018-05" db="EMBL/GenBank/DDBJ databases">
        <title>OgluRS3 (Oryza glumaepatula Reference Sequence Version 3).</title>
        <authorList>
            <person name="Zhang J."/>
            <person name="Kudrna D."/>
            <person name="Lee S."/>
            <person name="Talag J."/>
            <person name="Welchert J."/>
            <person name="Wing R.A."/>
        </authorList>
    </citation>
    <scope>NUCLEOTIDE SEQUENCE [LARGE SCALE GENOMIC DNA]</scope>
</reference>
<evidence type="ECO:0000256" key="1">
    <source>
        <dbReference type="SAM" id="MobiDB-lite"/>
    </source>
</evidence>
<dbReference type="AlphaFoldDB" id="A0A0E0AHX5"/>
<accession>A0A0E0AHX5</accession>
<dbReference type="EnsemblPlants" id="OGLUM07G08670.1">
    <property type="protein sequence ID" value="OGLUM07G08670.1"/>
    <property type="gene ID" value="OGLUM07G08670"/>
</dbReference>
<keyword evidence="3" id="KW-1185">Reference proteome</keyword>
<proteinExistence type="predicted"/>
<sequence length="83" mass="9224">MIKNINARVADRSNGLRGSGGAGPHRKQEERGPCRLRMVASRFWKSSSRPHDRRSPEPQSLTQAPKSPRSLEATVRLRSTTGC</sequence>
<protein>
    <submittedName>
        <fullName evidence="2">Uncharacterized protein</fullName>
    </submittedName>
</protein>
<name>A0A0E0AHX5_9ORYZ</name>
<evidence type="ECO:0000313" key="2">
    <source>
        <dbReference type="EnsemblPlants" id="OGLUM07G08670.1"/>
    </source>
</evidence>
<dbReference type="Proteomes" id="UP000026961">
    <property type="component" value="Chromosome 7"/>
</dbReference>
<feature type="region of interest" description="Disordered" evidence="1">
    <location>
        <begin position="1"/>
        <end position="83"/>
    </location>
</feature>